<sequence length="252" mass="27508">MDSDHRAVAVGALAEREYERAGDEYSRAGWDRLAEPREGRSPFDPDEKGWVGRALQRLVLAGVCYRVAGLDDRASARAREGVAVARDLRNALVEPAQRACLLEFAADFRVAGGLEGVGEAYDDARVAYEDAADTVESVDALTTTPLFQGAAGALRQVARGLENGEVAVSWHDLHGPDPADVGRFLAHRVRFKRQRFPSLLDRAVEAGYLAAPRGTTEYDNASFRCPDCGSTDVNWVTDHTLCLRCSTPMAER</sequence>
<proteinExistence type="predicted"/>
<comment type="caution">
    <text evidence="1">The sequence shown here is derived from an EMBL/GenBank/DDBJ whole genome shotgun (WGS) entry which is preliminary data.</text>
</comment>
<keyword evidence="2" id="KW-1185">Reference proteome</keyword>
<evidence type="ECO:0000313" key="1">
    <source>
        <dbReference type="EMBL" id="MDS0260748.1"/>
    </source>
</evidence>
<organism evidence="1 2">
    <name type="scientific">Haloarcula saliterrae</name>
    <dbReference type="NCBI Taxonomy" id="2950534"/>
    <lineage>
        <taxon>Archaea</taxon>
        <taxon>Methanobacteriati</taxon>
        <taxon>Methanobacteriota</taxon>
        <taxon>Stenosarchaea group</taxon>
        <taxon>Halobacteria</taxon>
        <taxon>Halobacteriales</taxon>
        <taxon>Haloarculaceae</taxon>
        <taxon>Haloarcula</taxon>
    </lineage>
</organism>
<dbReference type="RefSeq" id="WP_310920494.1">
    <property type="nucleotide sequence ID" value="NZ_JAMQON010000004.1"/>
</dbReference>
<dbReference type="EMBL" id="JAMQON010000004">
    <property type="protein sequence ID" value="MDS0260748.1"/>
    <property type="molecule type" value="Genomic_DNA"/>
</dbReference>
<evidence type="ECO:0000313" key="2">
    <source>
        <dbReference type="Proteomes" id="UP001259659"/>
    </source>
</evidence>
<reference evidence="1 2" key="1">
    <citation type="submission" date="2022-06" db="EMBL/GenBank/DDBJ databases">
        <title>Haloarcula sp. a new haloarchaeum isolate from saline soil.</title>
        <authorList>
            <person name="Strakova D."/>
            <person name="Galisteo C."/>
            <person name="Sanchez-Porro C."/>
            <person name="Ventosa A."/>
        </authorList>
    </citation>
    <scope>NUCLEOTIDE SEQUENCE [LARGE SCALE GENOMIC DNA]</scope>
    <source>
        <strain evidence="1 2">S1CR25-12</strain>
    </source>
</reference>
<gene>
    <name evidence="1" type="ORF">NDI56_15175</name>
</gene>
<protein>
    <submittedName>
        <fullName evidence="1">Uncharacterized protein</fullName>
    </submittedName>
</protein>
<accession>A0ABU2FFM6</accession>
<name>A0ABU2FFM6_9EURY</name>
<dbReference type="Proteomes" id="UP001259659">
    <property type="component" value="Unassembled WGS sequence"/>
</dbReference>